<evidence type="ECO:0000256" key="4">
    <source>
        <dbReference type="ARBA" id="ARBA00023002"/>
    </source>
</evidence>
<keyword evidence="3" id="KW-0288">FMN</keyword>
<keyword evidence="2" id="KW-0285">Flavoprotein</keyword>
<evidence type="ECO:0000256" key="3">
    <source>
        <dbReference type="ARBA" id="ARBA00022643"/>
    </source>
</evidence>
<dbReference type="Pfam" id="PF12766">
    <property type="entry name" value="Pyridox_oxase_2"/>
    <property type="match status" value="1"/>
</dbReference>
<protein>
    <recommendedName>
        <fullName evidence="5">Pyridoxamine 5'-phosphate oxidase Alr4036 family FMN-binding domain-containing protein</fullName>
    </recommendedName>
</protein>
<dbReference type="EMBL" id="ALYF01000006">
    <property type="protein sequence ID" value="EJW20677.1"/>
    <property type="molecule type" value="Genomic_DNA"/>
</dbReference>
<dbReference type="GO" id="GO:0008615">
    <property type="term" value="P:pyridoxine biosynthetic process"/>
    <property type="evidence" value="ECO:0007669"/>
    <property type="project" value="InterPro"/>
</dbReference>
<keyword evidence="4" id="KW-0560">Oxidoreductase</keyword>
<dbReference type="InterPro" id="IPR000659">
    <property type="entry name" value="Pyridox_Oxase"/>
</dbReference>
<accession>J9DUJ3</accession>
<feature type="domain" description="Pyridoxamine 5'-phosphate oxidase Alr4036 family FMN-binding" evidence="5">
    <location>
        <begin position="28"/>
        <end position="113"/>
    </location>
</feature>
<reference evidence="6 7" key="1">
    <citation type="journal article" date="2012" name="J. Bacteriol.">
        <title>Genome Sequence of Strain IMCC14465, Isolated from the East Sea, Belonging to the PS1 Clade of Alphaproteobacteria.</title>
        <authorList>
            <person name="Yang S.J."/>
            <person name="Kang I."/>
            <person name="Cho J.C."/>
        </authorList>
    </citation>
    <scope>NUCLEOTIDE SEQUENCE [LARGE SCALE GENOMIC DNA]</scope>
    <source>
        <strain evidence="6 7">IMCC14465</strain>
    </source>
</reference>
<dbReference type="OrthoDB" id="5120525at2"/>
<evidence type="ECO:0000256" key="1">
    <source>
        <dbReference type="ARBA" id="ARBA00001917"/>
    </source>
</evidence>
<dbReference type="SUPFAM" id="SSF50475">
    <property type="entry name" value="FMN-binding split barrel"/>
    <property type="match status" value="1"/>
</dbReference>
<dbReference type="InterPro" id="IPR024624">
    <property type="entry name" value="Pyridox_Oxase_Alr4036_FMN-bd"/>
</dbReference>
<dbReference type="STRING" id="1220535.IMCC14465_15640"/>
<dbReference type="Proteomes" id="UP000004836">
    <property type="component" value="Unassembled WGS sequence"/>
</dbReference>
<dbReference type="PANTHER" id="PTHR10851">
    <property type="entry name" value="PYRIDOXINE-5-PHOSPHATE OXIDASE"/>
    <property type="match status" value="1"/>
</dbReference>
<evidence type="ECO:0000313" key="7">
    <source>
        <dbReference type="Proteomes" id="UP000004836"/>
    </source>
</evidence>
<dbReference type="GO" id="GO:0010181">
    <property type="term" value="F:FMN binding"/>
    <property type="evidence" value="ECO:0007669"/>
    <property type="project" value="InterPro"/>
</dbReference>
<keyword evidence="7" id="KW-1185">Reference proteome</keyword>
<dbReference type="PATRIC" id="fig|1220535.3.peg.1556"/>
<dbReference type="Gene3D" id="2.30.110.10">
    <property type="entry name" value="Electron Transport, Fmn-binding Protein, Chain A"/>
    <property type="match status" value="1"/>
</dbReference>
<dbReference type="GO" id="GO:0004733">
    <property type="term" value="F:pyridoxamine phosphate oxidase activity"/>
    <property type="evidence" value="ECO:0007669"/>
    <property type="project" value="InterPro"/>
</dbReference>
<evidence type="ECO:0000313" key="6">
    <source>
        <dbReference type="EMBL" id="EJW20677.1"/>
    </source>
</evidence>
<evidence type="ECO:0000259" key="5">
    <source>
        <dbReference type="Pfam" id="PF12766"/>
    </source>
</evidence>
<dbReference type="eggNOG" id="COG5135">
    <property type="taxonomic scope" value="Bacteria"/>
</dbReference>
<comment type="caution">
    <text evidence="6">The sequence shown here is derived from an EMBL/GenBank/DDBJ whole genome shotgun (WGS) entry which is preliminary data.</text>
</comment>
<organism evidence="6 7">
    <name type="scientific">alpha proteobacterium IMCC14465</name>
    <dbReference type="NCBI Taxonomy" id="1220535"/>
    <lineage>
        <taxon>Bacteria</taxon>
        <taxon>Pseudomonadati</taxon>
        <taxon>Pseudomonadota</taxon>
        <taxon>Alphaproteobacteria</taxon>
        <taxon>PS1 clade</taxon>
    </lineage>
</organism>
<dbReference type="InterPro" id="IPR012349">
    <property type="entry name" value="Split_barrel_FMN-bd"/>
</dbReference>
<comment type="cofactor">
    <cofactor evidence="1">
        <name>FMN</name>
        <dbReference type="ChEBI" id="CHEBI:58210"/>
    </cofactor>
</comment>
<gene>
    <name evidence="6" type="ORF">IMCC14465_15640</name>
</gene>
<dbReference type="AlphaFoldDB" id="J9DUJ3"/>
<proteinExistence type="predicted"/>
<evidence type="ECO:0000256" key="2">
    <source>
        <dbReference type="ARBA" id="ARBA00022630"/>
    </source>
</evidence>
<name>J9DUJ3_9PROT</name>
<sequence length="202" mass="22564">MNTKTKIPPAPLSCYDNLEETLTYAWALLARGVKDRKSAFHTPTIATIGANNAPHLRTVVLRGCDIEQQSLRFHTDKRSSKVLELAKNPLAAIHCYDAAMKIQLRLDVDLKLIDGAGFEKAWTATRPMSRECYQVTASPGSPIDDPYEAVFDADATQDGEINFAPVTAEVKTIEWLYLAAKGHRRAYFDLTQTPVKMEWLVP</sequence>
<dbReference type="PANTHER" id="PTHR10851:SF3">
    <property type="entry name" value="PYRIDOXINE_PYRIDOXAMINE 5'-PHOSPHATE OXIDASE 2"/>
    <property type="match status" value="1"/>
</dbReference>